<evidence type="ECO:0000313" key="2">
    <source>
        <dbReference type="Proteomes" id="UP000255425"/>
    </source>
</evidence>
<sequence>MTRLLNEWNMSPDDLMAFGDANNDKDMLELAKHSYVMTNSEDASLFDIASGVVPSNDEQGVLTTIEKVVLGYS</sequence>
<proteinExistence type="predicted"/>
<keyword evidence="1" id="KW-0378">Hydrolase</keyword>
<dbReference type="PROSITE" id="PS01229">
    <property type="entry name" value="COF_2"/>
    <property type="match status" value="1"/>
</dbReference>
<dbReference type="AlphaFoldDB" id="A0A380H096"/>
<dbReference type="PANTHER" id="PTHR10000">
    <property type="entry name" value="PHOSPHOSERINE PHOSPHATASE"/>
    <property type="match status" value="1"/>
</dbReference>
<dbReference type="Gene3D" id="3.40.50.1000">
    <property type="entry name" value="HAD superfamily/HAD-like"/>
    <property type="match status" value="1"/>
</dbReference>
<dbReference type="SUPFAM" id="SSF56784">
    <property type="entry name" value="HAD-like"/>
    <property type="match status" value="1"/>
</dbReference>
<dbReference type="Pfam" id="PF08282">
    <property type="entry name" value="Hydrolase_3"/>
    <property type="match status" value="1"/>
</dbReference>
<accession>A0A380H096</accession>
<organism evidence="1 2">
    <name type="scientific">Staphylococcus saccharolyticus</name>
    <dbReference type="NCBI Taxonomy" id="33028"/>
    <lineage>
        <taxon>Bacteria</taxon>
        <taxon>Bacillati</taxon>
        <taxon>Bacillota</taxon>
        <taxon>Bacilli</taxon>
        <taxon>Bacillales</taxon>
        <taxon>Staphylococcaceae</taxon>
        <taxon>Staphylococcus</taxon>
    </lineage>
</organism>
<dbReference type="InterPro" id="IPR023214">
    <property type="entry name" value="HAD_sf"/>
</dbReference>
<dbReference type="GO" id="GO:0000287">
    <property type="term" value="F:magnesium ion binding"/>
    <property type="evidence" value="ECO:0007669"/>
    <property type="project" value="TreeGrafter"/>
</dbReference>
<dbReference type="GO" id="GO:0050308">
    <property type="term" value="F:sugar-phosphatase activity"/>
    <property type="evidence" value="ECO:0007669"/>
    <property type="project" value="UniProtKB-EC"/>
</dbReference>
<dbReference type="EMBL" id="UHDZ01000001">
    <property type="protein sequence ID" value="SUM68391.1"/>
    <property type="molecule type" value="Genomic_DNA"/>
</dbReference>
<dbReference type="EC" id="3.1.3.23" evidence="1"/>
<protein>
    <submittedName>
        <fullName evidence="1">HAD superfamily hydrolase</fullName>
        <ecNumber evidence="1">3.1.3.23</ecNumber>
    </submittedName>
</protein>
<reference evidence="1 2" key="1">
    <citation type="submission" date="2018-06" db="EMBL/GenBank/DDBJ databases">
        <authorList>
            <consortium name="Pathogen Informatics"/>
            <person name="Doyle S."/>
        </authorList>
    </citation>
    <scope>NUCLEOTIDE SEQUENCE [LARGE SCALE GENOMIC DNA]</scope>
    <source>
        <strain evidence="1 2">NCTC11807</strain>
    </source>
</reference>
<dbReference type="InterPro" id="IPR036412">
    <property type="entry name" value="HAD-like_sf"/>
</dbReference>
<keyword evidence="2" id="KW-1185">Reference proteome</keyword>
<dbReference type="PANTHER" id="PTHR10000:SF53">
    <property type="entry name" value="5-AMINO-6-(5-PHOSPHO-D-RIBITYLAMINO)URACIL PHOSPHATASE YBJI-RELATED"/>
    <property type="match status" value="1"/>
</dbReference>
<name>A0A380H096_9STAP</name>
<dbReference type="GO" id="GO:0005829">
    <property type="term" value="C:cytosol"/>
    <property type="evidence" value="ECO:0007669"/>
    <property type="project" value="TreeGrafter"/>
</dbReference>
<dbReference type="Proteomes" id="UP000255425">
    <property type="component" value="Unassembled WGS sequence"/>
</dbReference>
<gene>
    <name evidence="1" type="primary">supH</name>
    <name evidence="1" type="ORF">NCTC11807_00525</name>
</gene>
<evidence type="ECO:0000313" key="1">
    <source>
        <dbReference type="EMBL" id="SUM68391.1"/>
    </source>
</evidence>